<sequence length="239" mass="25489">MDSPIVGRAATVVVLRDSDAGLEVLLLERPVAGSFGGAWAFPGGRVDPEDSLPGDPPDPRDDAHDGDAASGAPVHAPSAVRRAAVRETFEETGLILRASGLVELSRWVPPRQVPKRLVTWFFLAEDPGGELALSADEHVDFAWLRPEVALDRHAAGEMVLFPPTWVTLEGLLGAATVADALSGVPVPAARFASFQLLDSEGKIEAVLWDGDSQYGDPAAAGTARHRLTMSRLPWVYEKS</sequence>
<feature type="domain" description="Nudix hydrolase" evidence="8">
    <location>
        <begin position="5"/>
        <end position="172"/>
    </location>
</feature>
<dbReference type="InterPro" id="IPR000086">
    <property type="entry name" value="NUDIX_hydrolase_dom"/>
</dbReference>
<reference evidence="9 10" key="1">
    <citation type="journal article" date="2021" name="J. Biosci. Bioeng.">
        <title>Identification and characterization of a chc gene cluster responsible for the aromatization pathway of cyclohexanecarboxylate degradation in Sinomonas cyclohexanicum ATCC 51369.</title>
        <authorList>
            <person name="Yamamoto T."/>
            <person name="Hasegawa Y."/>
            <person name="Lau P.C.K."/>
            <person name="Iwaki H."/>
        </authorList>
    </citation>
    <scope>NUCLEOTIDE SEQUENCE [LARGE SCALE GENOMIC DNA]</scope>
    <source>
        <strain evidence="9 10">ATCC 51369</strain>
    </source>
</reference>
<keyword evidence="5" id="KW-0460">Magnesium</keyword>
<evidence type="ECO:0000313" key="10">
    <source>
        <dbReference type="Proteomes" id="UP001319861"/>
    </source>
</evidence>
<evidence type="ECO:0000256" key="6">
    <source>
        <dbReference type="ARBA" id="ARBA00023211"/>
    </source>
</evidence>
<proteinExistence type="predicted"/>
<dbReference type="PANTHER" id="PTHR12318">
    <property type="entry name" value="TESTOSTERONE-REGULATED PROTEIN RP2"/>
    <property type="match status" value="1"/>
</dbReference>
<dbReference type="SUPFAM" id="SSF55811">
    <property type="entry name" value="Nudix"/>
    <property type="match status" value="1"/>
</dbReference>
<evidence type="ECO:0000256" key="7">
    <source>
        <dbReference type="SAM" id="MobiDB-lite"/>
    </source>
</evidence>
<evidence type="ECO:0000259" key="8">
    <source>
        <dbReference type="PROSITE" id="PS51462"/>
    </source>
</evidence>
<feature type="region of interest" description="Disordered" evidence="7">
    <location>
        <begin position="42"/>
        <end position="78"/>
    </location>
</feature>
<evidence type="ECO:0000256" key="5">
    <source>
        <dbReference type="ARBA" id="ARBA00022842"/>
    </source>
</evidence>
<dbReference type="InterPro" id="IPR015797">
    <property type="entry name" value="NUDIX_hydrolase-like_dom_sf"/>
</dbReference>
<keyword evidence="3" id="KW-0479">Metal-binding</keyword>
<dbReference type="CDD" id="cd18870">
    <property type="entry name" value="NUDIX_AcylCoAdiphos_Nudt19"/>
    <property type="match status" value="1"/>
</dbReference>
<feature type="compositionally biased region" description="Basic and acidic residues" evidence="7">
    <location>
        <begin position="57"/>
        <end position="67"/>
    </location>
</feature>
<dbReference type="Pfam" id="PF00293">
    <property type="entry name" value="NUDIX"/>
    <property type="match status" value="1"/>
</dbReference>
<keyword evidence="4" id="KW-0378">Hydrolase</keyword>
<dbReference type="EMBL" id="AP024525">
    <property type="protein sequence ID" value="BCT77907.1"/>
    <property type="molecule type" value="Genomic_DNA"/>
</dbReference>
<protein>
    <recommendedName>
        <fullName evidence="8">Nudix hydrolase domain-containing protein</fullName>
    </recommendedName>
</protein>
<evidence type="ECO:0000313" key="9">
    <source>
        <dbReference type="EMBL" id="BCT77907.1"/>
    </source>
</evidence>
<name>A0ABM7Q016_SINCY</name>
<dbReference type="Gene3D" id="3.90.79.10">
    <property type="entry name" value="Nucleoside Triphosphate Pyrophosphohydrolase"/>
    <property type="match status" value="2"/>
</dbReference>
<keyword evidence="6" id="KW-0464">Manganese</keyword>
<dbReference type="PROSITE" id="PS51462">
    <property type="entry name" value="NUDIX"/>
    <property type="match status" value="1"/>
</dbReference>
<comment type="cofactor">
    <cofactor evidence="1">
        <name>Mn(2+)</name>
        <dbReference type="ChEBI" id="CHEBI:29035"/>
    </cofactor>
</comment>
<comment type="cofactor">
    <cofactor evidence="2">
        <name>Mg(2+)</name>
        <dbReference type="ChEBI" id="CHEBI:18420"/>
    </cofactor>
</comment>
<evidence type="ECO:0000256" key="3">
    <source>
        <dbReference type="ARBA" id="ARBA00022723"/>
    </source>
</evidence>
<accession>A0ABM7Q016</accession>
<organism evidence="9 10">
    <name type="scientific">Sinomonas cyclohexanicum</name>
    <name type="common">Corynebacterium cyclohexanicum</name>
    <dbReference type="NCBI Taxonomy" id="322009"/>
    <lineage>
        <taxon>Bacteria</taxon>
        <taxon>Bacillati</taxon>
        <taxon>Actinomycetota</taxon>
        <taxon>Actinomycetes</taxon>
        <taxon>Micrococcales</taxon>
        <taxon>Micrococcaceae</taxon>
        <taxon>Sinomonas</taxon>
    </lineage>
</organism>
<evidence type="ECO:0000256" key="4">
    <source>
        <dbReference type="ARBA" id="ARBA00022801"/>
    </source>
</evidence>
<gene>
    <name evidence="9" type="ORF">SCMU_37490</name>
</gene>
<keyword evidence="10" id="KW-1185">Reference proteome</keyword>
<dbReference type="RefSeq" id="WP_229230564.1">
    <property type="nucleotide sequence ID" value="NZ_AP024525.1"/>
</dbReference>
<dbReference type="Proteomes" id="UP001319861">
    <property type="component" value="Chromosome"/>
</dbReference>
<dbReference type="InterPro" id="IPR039121">
    <property type="entry name" value="NUDT19"/>
</dbReference>
<dbReference type="PANTHER" id="PTHR12318:SF0">
    <property type="entry name" value="ACYL-COENZYME A DIPHOSPHATASE NUDT19"/>
    <property type="match status" value="1"/>
</dbReference>
<evidence type="ECO:0000256" key="1">
    <source>
        <dbReference type="ARBA" id="ARBA00001936"/>
    </source>
</evidence>
<evidence type="ECO:0000256" key="2">
    <source>
        <dbReference type="ARBA" id="ARBA00001946"/>
    </source>
</evidence>